<keyword evidence="3" id="KW-1185">Reference proteome</keyword>
<keyword evidence="1" id="KW-0472">Membrane</keyword>
<accession>A0ABY5VK74</accession>
<dbReference type="RefSeq" id="WP_028529892.1">
    <property type="nucleotide sequence ID" value="NZ_CABLBR010000036.1"/>
</dbReference>
<sequence length="115" mass="12707">MGTFYDICIGLTLGVLIGFGAGGLKWAFGSKSYSEKRVIATKKLVGKAANFLKYVTFLLLALGLIWCVYFLVLGLVSPERSDYANNMAELIVAVLSVISIIFAFVEFLRRKDDKQ</sequence>
<keyword evidence="1" id="KW-1133">Transmembrane helix</keyword>
<gene>
    <name evidence="2" type="ORF">NQ502_08240</name>
</gene>
<dbReference type="Proteomes" id="UP001060164">
    <property type="component" value="Chromosome"/>
</dbReference>
<reference evidence="2" key="1">
    <citation type="journal article" date="2022" name="Cell">
        <title>Design, construction, and in vivo augmentation of a complex gut microbiome.</title>
        <authorList>
            <person name="Cheng A.G."/>
            <person name="Ho P.Y."/>
            <person name="Aranda-Diaz A."/>
            <person name="Jain S."/>
            <person name="Yu F.B."/>
            <person name="Meng X."/>
            <person name="Wang M."/>
            <person name="Iakiviak M."/>
            <person name="Nagashima K."/>
            <person name="Zhao A."/>
            <person name="Murugkar P."/>
            <person name="Patil A."/>
            <person name="Atabakhsh K."/>
            <person name="Weakley A."/>
            <person name="Yan J."/>
            <person name="Brumbaugh A.R."/>
            <person name="Higginbottom S."/>
            <person name="Dimas A."/>
            <person name="Shiver A.L."/>
            <person name="Deutschbauer A."/>
            <person name="Neff N."/>
            <person name="Sonnenburg J.L."/>
            <person name="Huang K.C."/>
            <person name="Fischbach M.A."/>
        </authorList>
    </citation>
    <scope>NUCLEOTIDE SEQUENCE</scope>
    <source>
        <strain evidence="2">DSM 19829</strain>
    </source>
</reference>
<protein>
    <submittedName>
        <fullName evidence="2">Transporter</fullName>
    </submittedName>
</protein>
<evidence type="ECO:0000313" key="3">
    <source>
        <dbReference type="Proteomes" id="UP001060164"/>
    </source>
</evidence>
<dbReference type="EMBL" id="CP102290">
    <property type="protein sequence ID" value="UWP61004.1"/>
    <property type="molecule type" value="Genomic_DNA"/>
</dbReference>
<feature type="transmembrane region" description="Helical" evidence="1">
    <location>
        <begin position="12"/>
        <end position="30"/>
    </location>
</feature>
<proteinExistence type="predicted"/>
<feature type="transmembrane region" description="Helical" evidence="1">
    <location>
        <begin position="88"/>
        <end position="108"/>
    </location>
</feature>
<keyword evidence="1" id="KW-0812">Transmembrane</keyword>
<evidence type="ECO:0000256" key="1">
    <source>
        <dbReference type="SAM" id="Phobius"/>
    </source>
</evidence>
<name>A0ABY5VK74_9FIRM</name>
<organism evidence="2 3">
    <name type="scientific">Ruminococcus gauvreauii</name>
    <dbReference type="NCBI Taxonomy" id="438033"/>
    <lineage>
        <taxon>Bacteria</taxon>
        <taxon>Bacillati</taxon>
        <taxon>Bacillota</taxon>
        <taxon>Clostridia</taxon>
        <taxon>Eubacteriales</taxon>
        <taxon>Oscillospiraceae</taxon>
        <taxon>Ruminococcus</taxon>
    </lineage>
</organism>
<evidence type="ECO:0000313" key="2">
    <source>
        <dbReference type="EMBL" id="UWP61004.1"/>
    </source>
</evidence>
<feature type="transmembrane region" description="Helical" evidence="1">
    <location>
        <begin position="51"/>
        <end position="76"/>
    </location>
</feature>